<protein>
    <submittedName>
        <fullName evidence="1">Uncharacterized protein</fullName>
    </submittedName>
</protein>
<proteinExistence type="predicted"/>
<evidence type="ECO:0000313" key="1">
    <source>
        <dbReference type="EMBL" id="GAG29739.1"/>
    </source>
</evidence>
<dbReference type="EMBL" id="BARS01042506">
    <property type="protein sequence ID" value="GAG29739.1"/>
    <property type="molecule type" value="Genomic_DNA"/>
</dbReference>
<feature type="non-terminal residue" evidence="1">
    <location>
        <position position="76"/>
    </location>
</feature>
<dbReference type="AlphaFoldDB" id="X0WFJ1"/>
<reference evidence="1" key="1">
    <citation type="journal article" date="2014" name="Front. Microbiol.">
        <title>High frequency of phylogenetically diverse reductive dehalogenase-homologous genes in deep subseafloor sedimentary metagenomes.</title>
        <authorList>
            <person name="Kawai M."/>
            <person name="Futagami T."/>
            <person name="Toyoda A."/>
            <person name="Takaki Y."/>
            <person name="Nishi S."/>
            <person name="Hori S."/>
            <person name="Arai W."/>
            <person name="Tsubouchi T."/>
            <person name="Morono Y."/>
            <person name="Uchiyama I."/>
            <person name="Ito T."/>
            <person name="Fujiyama A."/>
            <person name="Inagaki F."/>
            <person name="Takami H."/>
        </authorList>
    </citation>
    <scope>NUCLEOTIDE SEQUENCE</scope>
    <source>
        <strain evidence="1">Expedition CK06-06</strain>
    </source>
</reference>
<sequence>MRKYFAKHQGSKRWGIRTPLEPADESDVYTSKTGHLFIWSDVVELRDGSLVFRTEEGVLKAAIAPGGWDAVYEAFE</sequence>
<comment type="caution">
    <text evidence="1">The sequence shown here is derived from an EMBL/GenBank/DDBJ whole genome shotgun (WGS) entry which is preliminary data.</text>
</comment>
<name>X0WFJ1_9ZZZZ</name>
<gene>
    <name evidence="1" type="ORF">S01H1_64486</name>
</gene>
<organism evidence="1">
    <name type="scientific">marine sediment metagenome</name>
    <dbReference type="NCBI Taxonomy" id="412755"/>
    <lineage>
        <taxon>unclassified sequences</taxon>
        <taxon>metagenomes</taxon>
        <taxon>ecological metagenomes</taxon>
    </lineage>
</organism>
<accession>X0WFJ1</accession>